<protein>
    <recommendedName>
        <fullName evidence="1">SPT2 homolog N-terminal domain-containing protein</fullName>
    </recommendedName>
</protein>
<sequence length="119" mass="13650">MDFESLLYAAQKNEHKVKKEQTPKCYQTKFAPPKKEEKKSLSVNIQKFLARKEEEEKVRLEEATKKRDDLLVLRAQDGKAYKRVQAMLKRTKAANKSVIADAVDDNNTAVTLEGETHTV</sequence>
<evidence type="ECO:0000313" key="3">
    <source>
        <dbReference type="Proteomes" id="UP001153148"/>
    </source>
</evidence>
<dbReference type="Proteomes" id="UP001153148">
    <property type="component" value="Unassembled WGS sequence"/>
</dbReference>
<evidence type="ECO:0000259" key="1">
    <source>
        <dbReference type="Pfam" id="PF22878"/>
    </source>
</evidence>
<dbReference type="InterPro" id="IPR054552">
    <property type="entry name" value="SPT2_N"/>
</dbReference>
<comment type="caution">
    <text evidence="2">The sequence shown here is derived from an EMBL/GenBank/DDBJ whole genome shotgun (WGS) entry which is preliminary data.</text>
</comment>
<organism evidence="2 3">
    <name type="scientific">Timema podura</name>
    <name type="common">Walking stick</name>
    <dbReference type="NCBI Taxonomy" id="61482"/>
    <lineage>
        <taxon>Eukaryota</taxon>
        <taxon>Metazoa</taxon>
        <taxon>Ecdysozoa</taxon>
        <taxon>Arthropoda</taxon>
        <taxon>Hexapoda</taxon>
        <taxon>Insecta</taxon>
        <taxon>Pterygota</taxon>
        <taxon>Neoptera</taxon>
        <taxon>Polyneoptera</taxon>
        <taxon>Phasmatodea</taxon>
        <taxon>Timematodea</taxon>
        <taxon>Timematoidea</taxon>
        <taxon>Timematidae</taxon>
        <taxon>Timema</taxon>
    </lineage>
</organism>
<proteinExistence type="predicted"/>
<feature type="non-terminal residue" evidence="2">
    <location>
        <position position="119"/>
    </location>
</feature>
<accession>A0ABN7P9V2</accession>
<evidence type="ECO:0000313" key="2">
    <source>
        <dbReference type="EMBL" id="CAG2064580.1"/>
    </source>
</evidence>
<gene>
    <name evidence="2" type="ORF">TPAB3V08_LOCUS11526</name>
</gene>
<dbReference type="Pfam" id="PF22878">
    <property type="entry name" value="SPT2_N"/>
    <property type="match status" value="1"/>
</dbReference>
<feature type="domain" description="SPT2 homolog N-terminal" evidence="1">
    <location>
        <begin position="1"/>
        <end position="92"/>
    </location>
</feature>
<keyword evidence="3" id="KW-1185">Reference proteome</keyword>
<reference evidence="2" key="1">
    <citation type="submission" date="2021-03" db="EMBL/GenBank/DDBJ databases">
        <authorList>
            <person name="Tran Van P."/>
        </authorList>
    </citation>
    <scope>NUCLEOTIDE SEQUENCE</scope>
</reference>
<name>A0ABN7P9V2_TIMPD</name>
<dbReference type="EMBL" id="CAJPIN010035296">
    <property type="protein sequence ID" value="CAG2064580.1"/>
    <property type="molecule type" value="Genomic_DNA"/>
</dbReference>